<comment type="subcellular location">
    <subcellularLocation>
        <location evidence="1">Membrane</location>
        <topology evidence="1">Multi-pass membrane protein</topology>
    </subcellularLocation>
</comment>
<keyword evidence="2 10" id="KW-0328">Glycosyltransferase</keyword>
<evidence type="ECO:0000256" key="2">
    <source>
        <dbReference type="ARBA" id="ARBA00022676"/>
    </source>
</evidence>
<evidence type="ECO:0000256" key="8">
    <source>
        <dbReference type="SAM" id="Phobius"/>
    </source>
</evidence>
<evidence type="ECO:0000313" key="11">
    <source>
        <dbReference type="Proteomes" id="UP000002139"/>
    </source>
</evidence>
<dbReference type="CAZy" id="GT2">
    <property type="family name" value="Glycosyltransferase Family 2"/>
</dbReference>
<dbReference type="BioCyc" id="SCEL448385:SCE_RS10050-MONOMER"/>
<evidence type="ECO:0000256" key="4">
    <source>
        <dbReference type="ARBA" id="ARBA00022692"/>
    </source>
</evidence>
<proteinExistence type="predicted"/>
<dbReference type="GO" id="GO:0005886">
    <property type="term" value="C:plasma membrane"/>
    <property type="evidence" value="ECO:0007669"/>
    <property type="project" value="TreeGrafter"/>
</dbReference>
<dbReference type="Proteomes" id="UP000002139">
    <property type="component" value="Chromosome"/>
</dbReference>
<dbReference type="AlphaFoldDB" id="A9FQ44"/>
<dbReference type="STRING" id="448385.sce1961"/>
<evidence type="ECO:0000313" key="10">
    <source>
        <dbReference type="EMBL" id="CAN92120.1"/>
    </source>
</evidence>
<evidence type="ECO:0000259" key="9">
    <source>
        <dbReference type="Pfam" id="PF00535"/>
    </source>
</evidence>
<evidence type="ECO:0000256" key="5">
    <source>
        <dbReference type="ARBA" id="ARBA00022989"/>
    </source>
</evidence>
<sequence length="357" mass="39384">MASLSGSMRGYMREPRLMSVKKPVLYVVSPCYNEAEVIGAFYDALKAVLSSLKDIDHRILLVDDGSSDATLDVLNALADRDERVLVYSLSRNFGHQVAISAGIAKSRGDATIVMDSDLQHPPTLIPEMLVSWRAGHDVVSAVRRSTDDATLFKRLSSDGFYTVINWLSDTRIEPGAADFCLMSRKARKVLAGMPERHRFVRGLVAWMGFRRAYLPYVAPPRAAGHSKYSLRKMLRLALDAVFAFSVAPIRLATRVGVGIAALGALYLVYVIGRALWLHDTEPGWSSLLGTLLILGGLQLAFTGLIGEYLARIFEQVKGRPLYVFKQTPEERPRRATSAAAKKNARTEAPLEFANEQG</sequence>
<name>A9FQ44_SORC5</name>
<dbReference type="EMBL" id="AM746676">
    <property type="protein sequence ID" value="CAN92120.1"/>
    <property type="molecule type" value="Genomic_DNA"/>
</dbReference>
<dbReference type="InterPro" id="IPR029044">
    <property type="entry name" value="Nucleotide-diphossugar_trans"/>
</dbReference>
<evidence type="ECO:0000256" key="7">
    <source>
        <dbReference type="SAM" id="MobiDB-lite"/>
    </source>
</evidence>
<keyword evidence="11" id="KW-1185">Reference proteome</keyword>
<organism evidence="10 11">
    <name type="scientific">Sorangium cellulosum (strain So ce56)</name>
    <name type="common">Polyangium cellulosum (strain So ce56)</name>
    <dbReference type="NCBI Taxonomy" id="448385"/>
    <lineage>
        <taxon>Bacteria</taxon>
        <taxon>Pseudomonadati</taxon>
        <taxon>Myxococcota</taxon>
        <taxon>Polyangia</taxon>
        <taxon>Polyangiales</taxon>
        <taxon>Polyangiaceae</taxon>
        <taxon>Sorangium</taxon>
    </lineage>
</organism>
<keyword evidence="6 8" id="KW-0472">Membrane</keyword>
<keyword evidence="3 10" id="KW-0808">Transferase</keyword>
<dbReference type="CDD" id="cd04187">
    <property type="entry name" value="DPM1_like_bac"/>
    <property type="match status" value="1"/>
</dbReference>
<feature type="domain" description="Glycosyltransferase 2-like" evidence="9">
    <location>
        <begin position="27"/>
        <end position="184"/>
    </location>
</feature>
<dbReference type="KEGG" id="scl:sce1961"/>
<dbReference type="PANTHER" id="PTHR48090">
    <property type="entry name" value="UNDECAPRENYL-PHOSPHATE 4-DEOXY-4-FORMAMIDO-L-ARABINOSE TRANSFERASE-RELATED"/>
    <property type="match status" value="1"/>
</dbReference>
<dbReference type="HOGENOM" id="CLU_033536_0_1_7"/>
<dbReference type="InterPro" id="IPR001173">
    <property type="entry name" value="Glyco_trans_2-like"/>
</dbReference>
<feature type="region of interest" description="Disordered" evidence="7">
    <location>
        <begin position="328"/>
        <end position="357"/>
    </location>
</feature>
<dbReference type="Gene3D" id="3.90.550.10">
    <property type="entry name" value="Spore Coat Polysaccharide Biosynthesis Protein SpsA, Chain A"/>
    <property type="match status" value="1"/>
</dbReference>
<dbReference type="Pfam" id="PF00535">
    <property type="entry name" value="Glycos_transf_2"/>
    <property type="match status" value="1"/>
</dbReference>
<feature type="transmembrane region" description="Helical" evidence="8">
    <location>
        <begin position="288"/>
        <end position="310"/>
    </location>
</feature>
<dbReference type="PANTHER" id="PTHR48090:SF1">
    <property type="entry name" value="PROPHAGE BACTOPRENOL GLUCOSYL TRANSFERASE HOMOLOG"/>
    <property type="match status" value="1"/>
</dbReference>
<dbReference type="InterPro" id="IPR050256">
    <property type="entry name" value="Glycosyltransferase_2"/>
</dbReference>
<evidence type="ECO:0000256" key="1">
    <source>
        <dbReference type="ARBA" id="ARBA00004141"/>
    </source>
</evidence>
<accession>A9FQ44</accession>
<reference evidence="10 11" key="1">
    <citation type="journal article" date="2007" name="Nat. Biotechnol.">
        <title>Complete genome sequence of the myxobacterium Sorangium cellulosum.</title>
        <authorList>
            <person name="Schneiker S."/>
            <person name="Perlova O."/>
            <person name="Kaiser O."/>
            <person name="Gerth K."/>
            <person name="Alici A."/>
            <person name="Altmeyer M.O."/>
            <person name="Bartels D."/>
            <person name="Bekel T."/>
            <person name="Beyer S."/>
            <person name="Bode E."/>
            <person name="Bode H.B."/>
            <person name="Bolten C.J."/>
            <person name="Choudhuri J.V."/>
            <person name="Doss S."/>
            <person name="Elnakady Y.A."/>
            <person name="Frank B."/>
            <person name="Gaigalat L."/>
            <person name="Goesmann A."/>
            <person name="Groeger C."/>
            <person name="Gross F."/>
            <person name="Jelsbak L."/>
            <person name="Jelsbak L."/>
            <person name="Kalinowski J."/>
            <person name="Kegler C."/>
            <person name="Knauber T."/>
            <person name="Konietzny S."/>
            <person name="Kopp M."/>
            <person name="Krause L."/>
            <person name="Krug D."/>
            <person name="Linke B."/>
            <person name="Mahmud T."/>
            <person name="Martinez-Arias R."/>
            <person name="McHardy A.C."/>
            <person name="Merai M."/>
            <person name="Meyer F."/>
            <person name="Mormann S."/>
            <person name="Munoz-Dorado J."/>
            <person name="Perez J."/>
            <person name="Pradella S."/>
            <person name="Rachid S."/>
            <person name="Raddatz G."/>
            <person name="Rosenau F."/>
            <person name="Rueckert C."/>
            <person name="Sasse F."/>
            <person name="Scharfe M."/>
            <person name="Schuster S.C."/>
            <person name="Suen G."/>
            <person name="Treuner-Lange A."/>
            <person name="Velicer G.J."/>
            <person name="Vorholter F.-J."/>
            <person name="Weissman K.J."/>
            <person name="Welch R.D."/>
            <person name="Wenzel S.C."/>
            <person name="Whitworth D.E."/>
            <person name="Wilhelm S."/>
            <person name="Wittmann C."/>
            <person name="Bloecker H."/>
            <person name="Puehler A."/>
            <person name="Mueller R."/>
        </authorList>
    </citation>
    <scope>NUCLEOTIDE SEQUENCE [LARGE SCALE GENOMIC DNA]</scope>
    <source>
        <strain evidence="11">So ce56</strain>
    </source>
</reference>
<keyword evidence="4 8" id="KW-0812">Transmembrane</keyword>
<keyword evidence="5 8" id="KW-1133">Transmembrane helix</keyword>
<dbReference type="GO" id="GO:0016757">
    <property type="term" value="F:glycosyltransferase activity"/>
    <property type="evidence" value="ECO:0007669"/>
    <property type="project" value="UniProtKB-KW"/>
</dbReference>
<feature type="transmembrane region" description="Helical" evidence="8">
    <location>
        <begin position="255"/>
        <end position="276"/>
    </location>
</feature>
<dbReference type="EC" id="2.4.1.-" evidence="10"/>
<dbReference type="eggNOG" id="COG0463">
    <property type="taxonomic scope" value="Bacteria"/>
</dbReference>
<evidence type="ECO:0000256" key="3">
    <source>
        <dbReference type="ARBA" id="ARBA00022679"/>
    </source>
</evidence>
<protein>
    <submittedName>
        <fullName evidence="10">Glycosyltransferase</fullName>
        <ecNumber evidence="10">2.4.1.-</ecNumber>
    </submittedName>
</protein>
<evidence type="ECO:0000256" key="6">
    <source>
        <dbReference type="ARBA" id="ARBA00023136"/>
    </source>
</evidence>
<gene>
    <name evidence="10" type="ordered locus">sce1961</name>
</gene>
<dbReference type="SUPFAM" id="SSF53448">
    <property type="entry name" value="Nucleotide-diphospho-sugar transferases"/>
    <property type="match status" value="1"/>
</dbReference>